<gene>
    <name evidence="1" type="primary">lptE</name>
    <name evidence="1" type="ORF">O4H49_10295</name>
</gene>
<name>A0ABT4LJ77_9PROT</name>
<accession>A0ABT4LJ77</accession>
<dbReference type="EMBL" id="JAPWGY010000003">
    <property type="protein sequence ID" value="MCZ4281168.1"/>
    <property type="molecule type" value="Genomic_DNA"/>
</dbReference>
<evidence type="ECO:0000313" key="2">
    <source>
        <dbReference type="Proteomes" id="UP001069802"/>
    </source>
</evidence>
<comment type="caution">
    <text evidence="1">The sequence shown here is derived from an EMBL/GenBank/DDBJ whole genome shotgun (WGS) entry which is preliminary data.</text>
</comment>
<dbReference type="RefSeq" id="WP_269423345.1">
    <property type="nucleotide sequence ID" value="NZ_JAPWGY010000003.1"/>
</dbReference>
<dbReference type="Proteomes" id="UP001069802">
    <property type="component" value="Unassembled WGS sequence"/>
</dbReference>
<dbReference type="InterPro" id="IPR007485">
    <property type="entry name" value="LPS_assembly_LptE"/>
</dbReference>
<protein>
    <submittedName>
        <fullName evidence="1">LPS assembly lipoprotein LptE</fullName>
    </submittedName>
</protein>
<keyword evidence="2" id="KW-1185">Reference proteome</keyword>
<organism evidence="1 2">
    <name type="scientific">Kiloniella laminariae</name>
    <dbReference type="NCBI Taxonomy" id="454162"/>
    <lineage>
        <taxon>Bacteria</taxon>
        <taxon>Pseudomonadati</taxon>
        <taxon>Pseudomonadota</taxon>
        <taxon>Alphaproteobacteria</taxon>
        <taxon>Rhodospirillales</taxon>
        <taxon>Kiloniellaceae</taxon>
        <taxon>Kiloniella</taxon>
    </lineage>
</organism>
<reference evidence="1" key="1">
    <citation type="submission" date="2022-12" db="EMBL/GenBank/DDBJ databases">
        <title>Bacterial isolates from different developmental stages of Nematostella vectensis.</title>
        <authorList>
            <person name="Fraune S."/>
        </authorList>
    </citation>
    <scope>NUCLEOTIDE SEQUENCE</scope>
    <source>
        <strain evidence="1">G21630-S1</strain>
    </source>
</reference>
<dbReference type="Gene3D" id="3.30.160.150">
    <property type="entry name" value="Lipoprotein like domain"/>
    <property type="match status" value="1"/>
</dbReference>
<sequence>MQTVRIDPLPDRPGQILHNLLRDRMNPLGQPREPLYSLKAIITESEKDLAVRLDNTASRTNLAITVQYYLVEISSGKTVLSAKARSTGSYDKLNDPYATLVAEDTTRKRVLRQISNDMALQIGAYLNKAQ</sequence>
<dbReference type="Pfam" id="PF04390">
    <property type="entry name" value="LptE"/>
    <property type="match status" value="1"/>
</dbReference>
<keyword evidence="1" id="KW-0449">Lipoprotein</keyword>
<proteinExistence type="predicted"/>
<evidence type="ECO:0000313" key="1">
    <source>
        <dbReference type="EMBL" id="MCZ4281168.1"/>
    </source>
</evidence>